<dbReference type="Pfam" id="PF03357">
    <property type="entry name" value="Snf7"/>
    <property type="match status" value="1"/>
</dbReference>
<evidence type="ECO:0000256" key="3">
    <source>
        <dbReference type="ARBA" id="ARBA00022753"/>
    </source>
</evidence>
<feature type="region of interest" description="Disordered" evidence="5">
    <location>
        <begin position="359"/>
        <end position="380"/>
    </location>
</feature>
<dbReference type="PANTHER" id="PTHR22761:SF10">
    <property type="entry name" value="GH13992P"/>
    <property type="match status" value="1"/>
</dbReference>
<dbReference type="GO" id="GO:0000815">
    <property type="term" value="C:ESCRT III complex"/>
    <property type="evidence" value="ECO:0007669"/>
    <property type="project" value="TreeGrafter"/>
</dbReference>
<feature type="coiled-coil region" evidence="4">
    <location>
        <begin position="171"/>
        <end position="201"/>
    </location>
</feature>
<dbReference type="PANTHER" id="PTHR22761">
    <property type="entry name" value="CHARGED MULTIVESICULAR BODY PROTEIN"/>
    <property type="match status" value="1"/>
</dbReference>
<dbReference type="GO" id="GO:0006900">
    <property type="term" value="P:vesicle budding from membrane"/>
    <property type="evidence" value="ECO:0007669"/>
    <property type="project" value="TreeGrafter"/>
</dbReference>
<feature type="coiled-coil region" evidence="4">
    <location>
        <begin position="28"/>
        <end position="62"/>
    </location>
</feature>
<evidence type="ECO:0000256" key="1">
    <source>
        <dbReference type="ARBA" id="ARBA00004177"/>
    </source>
</evidence>
<dbReference type="AlphaFoldDB" id="A0A0F7V7V7"/>
<dbReference type="EMBL" id="LN714502">
    <property type="protein sequence ID" value="CEL78459.1"/>
    <property type="molecule type" value="Genomic_DNA"/>
</dbReference>
<dbReference type="InterPro" id="IPR005024">
    <property type="entry name" value="Snf7_fam"/>
</dbReference>
<organism evidence="6">
    <name type="scientific">Toxoplasma gondii (strain ATCC 50861 / VEG)</name>
    <dbReference type="NCBI Taxonomy" id="432359"/>
    <lineage>
        <taxon>Eukaryota</taxon>
        <taxon>Sar</taxon>
        <taxon>Alveolata</taxon>
        <taxon>Apicomplexa</taxon>
        <taxon>Conoidasida</taxon>
        <taxon>Coccidia</taxon>
        <taxon>Eucoccidiorida</taxon>
        <taxon>Eimeriorina</taxon>
        <taxon>Sarcocystidae</taxon>
        <taxon>Toxoplasma</taxon>
    </lineage>
</organism>
<evidence type="ECO:0000313" key="6">
    <source>
        <dbReference type="EMBL" id="CEL78459.1"/>
    </source>
</evidence>
<evidence type="ECO:0000256" key="5">
    <source>
        <dbReference type="SAM" id="MobiDB-lite"/>
    </source>
</evidence>
<dbReference type="GO" id="GO:0009898">
    <property type="term" value="C:cytoplasmic side of plasma membrane"/>
    <property type="evidence" value="ECO:0007669"/>
    <property type="project" value="TreeGrafter"/>
</dbReference>
<proteinExistence type="inferred from homology"/>
<reference evidence="6" key="1">
    <citation type="journal article" date="2015" name="PLoS ONE">
        <title>Comprehensive Evaluation of Toxoplasma gondii VEG and Neospora caninum LIV Genomes with Tachyzoite Stage Transcriptome and Proteome Defines Novel Transcript Features.</title>
        <authorList>
            <person name="Ramaprasad A."/>
            <person name="Mourier T."/>
            <person name="Naeem R."/>
            <person name="Malas T.B."/>
            <person name="Moussa E."/>
            <person name="Panigrahi A."/>
            <person name="Vermont S.J."/>
            <person name="Otto T.D."/>
            <person name="Wastling J."/>
            <person name="Pain A."/>
        </authorList>
    </citation>
    <scope>NUCLEOTIDE SEQUENCE</scope>
    <source>
        <strain evidence="6">VEG</strain>
    </source>
</reference>
<feature type="compositionally biased region" description="Polar residues" evidence="5">
    <location>
        <begin position="367"/>
        <end position="380"/>
    </location>
</feature>
<sequence length="459" mass="50112">MMRMIFGRGAAGKKDEEAPIVPADPSAASDLAEALHRNKEAIETLEKRQQHIEKKIRNQEATARERVASGDRRGAMLCLRRKKLFEQDLEQILTSRLTLETQIVTLEAAHTQQLAVQAIAGAAKAHRNFSQKLSIGKIDRLLDDIQEQQDLQQEVTQVLAQGLPPLDDVSLALGEKMAVELQRELNALEASEIENRVLETACNAPSVPVDDPALTMPSLLQSLQPCCSPGLPFEPDRREAHCLSSGFAHMVSVPDVACASPLTTASPGVYGKPTVQRLSTHSTSASLSSSYRVSPSSQRLASVGRECRTKKVPLASVELATGGDSFPLQKRASSQATAGCGSVNDSLFSLSSPSSLHYVSPSPYLSTHSHSPSGRLQFQGDTFLPNADPKSHRGFWDQHTDRSGRVPERSAWTGQTRAKERFCFGLRGPTLLDAESAQRRRDTVNEEEQLRRLMGQLGP</sequence>
<gene>
    <name evidence="6" type="ORF">BN1205_003470</name>
</gene>
<feature type="region of interest" description="Disordered" evidence="5">
    <location>
        <begin position="1"/>
        <end position="22"/>
    </location>
</feature>
<evidence type="ECO:0000256" key="2">
    <source>
        <dbReference type="ARBA" id="ARBA00006190"/>
    </source>
</evidence>
<dbReference type="GO" id="GO:0005771">
    <property type="term" value="C:multivesicular body"/>
    <property type="evidence" value="ECO:0007669"/>
    <property type="project" value="TreeGrafter"/>
</dbReference>
<comment type="subcellular location">
    <subcellularLocation>
        <location evidence="1">Endosome</location>
    </subcellularLocation>
</comment>
<protein>
    <submittedName>
        <fullName evidence="6">SNF7 protein, putative</fullName>
    </submittedName>
</protein>
<comment type="similarity">
    <text evidence="2">Belongs to the SNF7 family.</text>
</comment>
<name>A0A0F7V7V7_TOXGV</name>
<keyword evidence="3" id="KW-0967">Endosome</keyword>
<keyword evidence="4" id="KW-0175">Coiled coil</keyword>
<evidence type="ECO:0000256" key="4">
    <source>
        <dbReference type="SAM" id="Coils"/>
    </source>
</evidence>
<dbReference type="Gene3D" id="1.10.287.1060">
    <property type="entry name" value="ESAT-6-like"/>
    <property type="match status" value="1"/>
</dbReference>
<dbReference type="GO" id="GO:0032511">
    <property type="term" value="P:late endosome to vacuole transport via multivesicular body sorting pathway"/>
    <property type="evidence" value="ECO:0007669"/>
    <property type="project" value="TreeGrafter"/>
</dbReference>
<accession>A0A0F7V7V7</accession>